<dbReference type="Proteomes" id="UP000284407">
    <property type="component" value="Unassembled WGS sequence"/>
</dbReference>
<accession>A0A420DPE8</accession>
<keyword evidence="1" id="KW-0812">Transmembrane</keyword>
<feature type="transmembrane region" description="Helical" evidence="1">
    <location>
        <begin position="37"/>
        <end position="63"/>
    </location>
</feature>
<evidence type="ECO:0000313" key="3">
    <source>
        <dbReference type="Proteomes" id="UP000284407"/>
    </source>
</evidence>
<protein>
    <submittedName>
        <fullName evidence="2">Uncharacterized protein</fullName>
    </submittedName>
</protein>
<comment type="caution">
    <text evidence="2">The sequence shown here is derived from an EMBL/GenBank/DDBJ whole genome shotgun (WGS) entry which is preliminary data.</text>
</comment>
<feature type="transmembrane region" description="Helical" evidence="1">
    <location>
        <begin position="12"/>
        <end position="31"/>
    </location>
</feature>
<reference evidence="2 3" key="1">
    <citation type="submission" date="2018-09" db="EMBL/GenBank/DDBJ databases">
        <title>Genomic Encyclopedia of Archaeal and Bacterial Type Strains, Phase II (KMG-II): from individual species to whole genera.</title>
        <authorList>
            <person name="Goeker M."/>
        </authorList>
    </citation>
    <scope>NUCLEOTIDE SEQUENCE [LARGE SCALE GENOMIC DNA]</scope>
    <source>
        <strain evidence="2 3">DSM 11458</strain>
    </source>
</reference>
<dbReference type="EMBL" id="RAQK01000001">
    <property type="protein sequence ID" value="RKE96164.1"/>
    <property type="molecule type" value="Genomic_DNA"/>
</dbReference>
<keyword evidence="1" id="KW-0472">Membrane</keyword>
<keyword evidence="3" id="KW-1185">Reference proteome</keyword>
<sequence length="132" mass="14610">MTYHDQLRYTFRLGSAVLLGSSILFVAMYGANEVGYLILGNILFAVALVMLVVAVLTLVAGLVGRSAHRWVWFNVITRSSRLIFGRTASQRMLDSPASPILRLWLHIDPHGKDKDCLISPRVVKNPATSSTK</sequence>
<proteinExistence type="predicted"/>
<gene>
    <name evidence="2" type="ORF">C8N30_0717</name>
</gene>
<keyword evidence="1" id="KW-1133">Transmembrane helix</keyword>
<evidence type="ECO:0000256" key="1">
    <source>
        <dbReference type="SAM" id="Phobius"/>
    </source>
</evidence>
<name>A0A420DPE8_9RHOB</name>
<organism evidence="2 3">
    <name type="scientific">Sulfitobacter guttiformis</name>
    <dbReference type="NCBI Taxonomy" id="74349"/>
    <lineage>
        <taxon>Bacteria</taxon>
        <taxon>Pseudomonadati</taxon>
        <taxon>Pseudomonadota</taxon>
        <taxon>Alphaproteobacteria</taxon>
        <taxon>Rhodobacterales</taxon>
        <taxon>Roseobacteraceae</taxon>
        <taxon>Sulfitobacter</taxon>
    </lineage>
</organism>
<evidence type="ECO:0000313" key="2">
    <source>
        <dbReference type="EMBL" id="RKE96164.1"/>
    </source>
</evidence>
<dbReference type="AlphaFoldDB" id="A0A420DPE8"/>